<dbReference type="PROSITE" id="PS50045">
    <property type="entry name" value="SIGMA54_INTERACT_4"/>
    <property type="match status" value="1"/>
</dbReference>
<evidence type="ECO:0000256" key="1">
    <source>
        <dbReference type="ARBA" id="ARBA00022741"/>
    </source>
</evidence>
<dbReference type="Gene3D" id="3.40.50.300">
    <property type="entry name" value="P-loop containing nucleotide triphosphate hydrolases"/>
    <property type="match status" value="1"/>
</dbReference>
<dbReference type="PROSITE" id="PS00688">
    <property type="entry name" value="SIGMA54_INTERACT_3"/>
    <property type="match status" value="1"/>
</dbReference>
<dbReference type="FunFam" id="3.40.50.300:FF:000006">
    <property type="entry name" value="DNA-binding transcriptional regulator NtrC"/>
    <property type="match status" value="1"/>
</dbReference>
<dbReference type="Gene3D" id="1.10.10.60">
    <property type="entry name" value="Homeodomain-like"/>
    <property type="match status" value="1"/>
</dbReference>
<dbReference type="SMART" id="SM00382">
    <property type="entry name" value="AAA"/>
    <property type="match status" value="1"/>
</dbReference>
<evidence type="ECO:0000313" key="10">
    <source>
        <dbReference type="Proteomes" id="UP001339962"/>
    </source>
</evidence>
<dbReference type="InterPro" id="IPR029016">
    <property type="entry name" value="GAF-like_dom_sf"/>
</dbReference>
<reference evidence="7 9" key="1">
    <citation type="submission" date="2023-01" db="EMBL/GenBank/DDBJ databases">
        <title>Genome-based reclassification of Anoxybacillus geothermalis as a later heterotypic synonym of Anoxybacillus rupiensis.</title>
        <authorList>
            <person name="Inan Bektas K."/>
            <person name="Canakci S."/>
            <person name="Belduz A.A."/>
            <person name="Guler H.H."/>
        </authorList>
    </citation>
    <scope>NUCLEOTIDE SEQUENCE [LARGE SCALE GENOMIC DNA]</scope>
    <source>
        <strain evidence="7 9">DSM 17127</strain>
    </source>
</reference>
<dbReference type="Gene3D" id="1.10.8.60">
    <property type="match status" value="1"/>
</dbReference>
<dbReference type="PRINTS" id="PR01590">
    <property type="entry name" value="HTHFIS"/>
</dbReference>
<dbReference type="SUPFAM" id="SSF46689">
    <property type="entry name" value="Homeodomain-like"/>
    <property type="match status" value="1"/>
</dbReference>
<dbReference type="SUPFAM" id="SSF52540">
    <property type="entry name" value="P-loop containing nucleoside triphosphate hydrolases"/>
    <property type="match status" value="1"/>
</dbReference>
<evidence type="ECO:0000259" key="6">
    <source>
        <dbReference type="PROSITE" id="PS50045"/>
    </source>
</evidence>
<keyword evidence="2" id="KW-0067">ATP-binding</keyword>
<dbReference type="Pfam" id="PF02954">
    <property type="entry name" value="HTH_8"/>
    <property type="match status" value="1"/>
</dbReference>
<dbReference type="InterPro" id="IPR009057">
    <property type="entry name" value="Homeodomain-like_sf"/>
</dbReference>
<dbReference type="EMBL" id="JARTLI010000003">
    <property type="protein sequence ID" value="MED5050751.1"/>
    <property type="molecule type" value="Genomic_DNA"/>
</dbReference>
<dbReference type="InterPro" id="IPR025662">
    <property type="entry name" value="Sigma_54_int_dom_ATP-bd_1"/>
</dbReference>
<dbReference type="Pfam" id="PF00158">
    <property type="entry name" value="Sigma54_activat"/>
    <property type="match status" value="1"/>
</dbReference>
<sequence length="615" mass="70519">MGMVDLSKREVWQRFIREGILDQGRIHHRIEESWQLCRRYNVNPYDGKGKVVLEPPLLLERKQKNRRLLQLAVPVLEKLQKLIQETKSLLLLIDRDGYVLYANGHQQAIKKAKAIRFTEGVKWTEDEVGTNAIGTALRIQEPITVVGDEHYSVASQQWICSATPIYNEKKELVGAIDLSCPINSSLLQDHALATVVAAAYTIEQRFQLQKKEDLLELFKYTHHIPNPHSPVVICDCHEKTVWMNHGLRAFLPNLTDQPLESLCEQKWRIQTKKPIHSAVDGELIGYEVTLQRTAVYPQTFYFSAPSFHFDGVAGESEVFAHVLQSCEKAAKTETTVYMTGETGTGKEMLARFIHQNSNRKNKPFVAVNCGAIPKELIGSELFGYAEGAFTGAKRTGHKGKFVQANGGTLFLDEMGEIPPEMQVALLRVLQEREVVPIGGDKAIPVDVRIITATHRDLYKLVQEGKLREDLFYRIYVYPIHVPPLRERKEDIPFFIEHYCQKHHWTVTFSDQLLQLLMNYHWPGNIRELLNVLERIRVEYGTHLPSVSQLQSMLVAWNQNKEKAEQNQALSYREKIEKERMMNVLQITNGNVSKAAATLNISRSTLYRKLKKYQLM</sequence>
<dbReference type="InterPro" id="IPR025943">
    <property type="entry name" value="Sigma_54_int_dom_ATP-bd_2"/>
</dbReference>
<dbReference type="GO" id="GO:0003677">
    <property type="term" value="F:DNA binding"/>
    <property type="evidence" value="ECO:0007669"/>
    <property type="project" value="UniProtKB-KW"/>
</dbReference>
<dbReference type="Proteomes" id="UP001339962">
    <property type="component" value="Unassembled WGS sequence"/>
</dbReference>
<dbReference type="InterPro" id="IPR002078">
    <property type="entry name" value="Sigma_54_int"/>
</dbReference>
<evidence type="ECO:0000256" key="5">
    <source>
        <dbReference type="ARBA" id="ARBA00023163"/>
    </source>
</evidence>
<evidence type="ECO:0000256" key="3">
    <source>
        <dbReference type="ARBA" id="ARBA00023015"/>
    </source>
</evidence>
<dbReference type="Pfam" id="PF25601">
    <property type="entry name" value="AAA_lid_14"/>
    <property type="match status" value="1"/>
</dbReference>
<dbReference type="PANTHER" id="PTHR32071">
    <property type="entry name" value="TRANSCRIPTIONAL REGULATORY PROTEIN"/>
    <property type="match status" value="1"/>
</dbReference>
<dbReference type="InterPro" id="IPR003593">
    <property type="entry name" value="AAA+_ATPase"/>
</dbReference>
<reference evidence="8 10" key="2">
    <citation type="submission" date="2023-03" db="EMBL/GenBank/DDBJ databases">
        <title>Bacillus Genome Sequencing.</title>
        <authorList>
            <person name="Dunlap C."/>
        </authorList>
    </citation>
    <scope>NUCLEOTIDE SEQUENCE [LARGE SCALE GENOMIC DNA]</scope>
    <source>
        <strain evidence="8 10">NRS-38</strain>
    </source>
</reference>
<dbReference type="GO" id="GO:0005524">
    <property type="term" value="F:ATP binding"/>
    <property type="evidence" value="ECO:0007669"/>
    <property type="project" value="UniProtKB-KW"/>
</dbReference>
<dbReference type="InterPro" id="IPR003018">
    <property type="entry name" value="GAF"/>
</dbReference>
<keyword evidence="4" id="KW-0238">DNA-binding</keyword>
<dbReference type="EMBL" id="JAQOTG010000003">
    <property type="protein sequence ID" value="MDE8563471.1"/>
    <property type="molecule type" value="Genomic_DNA"/>
</dbReference>
<dbReference type="InterPro" id="IPR025944">
    <property type="entry name" value="Sigma_54_int_dom_CS"/>
</dbReference>
<dbReference type="InterPro" id="IPR002197">
    <property type="entry name" value="HTH_Fis"/>
</dbReference>
<feature type="domain" description="Sigma-54 factor interaction" evidence="6">
    <location>
        <begin position="312"/>
        <end position="537"/>
    </location>
</feature>
<evidence type="ECO:0000256" key="4">
    <source>
        <dbReference type="ARBA" id="ARBA00023125"/>
    </source>
</evidence>
<dbReference type="Gene3D" id="3.30.450.40">
    <property type="match status" value="1"/>
</dbReference>
<dbReference type="SUPFAM" id="SSF55781">
    <property type="entry name" value="GAF domain-like"/>
    <property type="match status" value="1"/>
</dbReference>
<dbReference type="Proteomes" id="UP001213979">
    <property type="component" value="Unassembled WGS sequence"/>
</dbReference>
<dbReference type="PROSITE" id="PS00676">
    <property type="entry name" value="SIGMA54_INTERACT_2"/>
    <property type="match status" value="1"/>
</dbReference>
<dbReference type="PROSITE" id="PS00675">
    <property type="entry name" value="SIGMA54_INTERACT_1"/>
    <property type="match status" value="1"/>
</dbReference>
<evidence type="ECO:0000313" key="9">
    <source>
        <dbReference type="Proteomes" id="UP001213979"/>
    </source>
</evidence>
<comment type="caution">
    <text evidence="8">The sequence shown here is derived from an EMBL/GenBank/DDBJ whole genome shotgun (WGS) entry which is preliminary data.</text>
</comment>
<accession>A0ABD5ITE3</accession>
<evidence type="ECO:0000256" key="2">
    <source>
        <dbReference type="ARBA" id="ARBA00022840"/>
    </source>
</evidence>
<evidence type="ECO:0000313" key="8">
    <source>
        <dbReference type="EMBL" id="MED5050751.1"/>
    </source>
</evidence>
<dbReference type="InterPro" id="IPR058031">
    <property type="entry name" value="AAA_lid_NorR"/>
</dbReference>
<name>A0ABD5ITE3_9BACL</name>
<gene>
    <name evidence="8" type="ORF">P9850_02550</name>
    <name evidence="7" type="ORF">PNH38_06160</name>
</gene>
<dbReference type="AlphaFoldDB" id="A0ABD5ITE3"/>
<keyword evidence="5" id="KW-0804">Transcription</keyword>
<keyword evidence="3" id="KW-0805">Transcription regulation</keyword>
<evidence type="ECO:0000313" key="7">
    <source>
        <dbReference type="EMBL" id="MDE8563471.1"/>
    </source>
</evidence>
<dbReference type="PANTHER" id="PTHR32071:SF101">
    <property type="entry name" value="ACETOIN DEHYDROGENASE OPERON TRANSCRIPTIONAL ACTIVATOR ACOR"/>
    <property type="match status" value="1"/>
</dbReference>
<keyword evidence="9" id="KW-1185">Reference proteome</keyword>
<dbReference type="RefSeq" id="WP_159719266.1">
    <property type="nucleotide sequence ID" value="NZ_JACIDF010000005.1"/>
</dbReference>
<proteinExistence type="predicted"/>
<organism evidence="8 10">
    <name type="scientific">Anoxybacteroides rupiense</name>
    <dbReference type="NCBI Taxonomy" id="311460"/>
    <lineage>
        <taxon>Bacteria</taxon>
        <taxon>Bacillati</taxon>
        <taxon>Bacillota</taxon>
        <taxon>Bacilli</taxon>
        <taxon>Bacillales</taxon>
        <taxon>Anoxybacillaceae</taxon>
        <taxon>Anoxybacteroides</taxon>
    </lineage>
</organism>
<protein>
    <submittedName>
        <fullName evidence="8">Sigma-54-dependent Fis family transcriptional regulator</fullName>
    </submittedName>
</protein>
<dbReference type="InterPro" id="IPR027417">
    <property type="entry name" value="P-loop_NTPase"/>
</dbReference>
<dbReference type="CDD" id="cd00009">
    <property type="entry name" value="AAA"/>
    <property type="match status" value="1"/>
</dbReference>
<dbReference type="Pfam" id="PF01590">
    <property type="entry name" value="GAF"/>
    <property type="match status" value="1"/>
</dbReference>
<keyword evidence="1" id="KW-0547">Nucleotide-binding</keyword>